<keyword evidence="3" id="KW-1185">Reference proteome</keyword>
<name>A0ABY8AR46_9GAMM</name>
<protein>
    <submittedName>
        <fullName evidence="2">Uncharacterized protein</fullName>
    </submittedName>
</protein>
<gene>
    <name evidence="2" type="ORF">PXX05_08605</name>
</gene>
<evidence type="ECO:0000313" key="2">
    <source>
        <dbReference type="EMBL" id="WED41995.1"/>
    </source>
</evidence>
<dbReference type="EMBL" id="CP119078">
    <property type="protein sequence ID" value="WED41995.1"/>
    <property type="molecule type" value="Genomic_DNA"/>
</dbReference>
<accession>A0ABY8AR46</accession>
<evidence type="ECO:0000256" key="1">
    <source>
        <dbReference type="SAM" id="Phobius"/>
    </source>
</evidence>
<reference evidence="2 3" key="1">
    <citation type="submission" date="2023-02" db="EMBL/GenBank/DDBJ databases">
        <title>Genome Sequence of L. cardiaca H63T.</title>
        <authorList>
            <person name="Lopez A.E."/>
            <person name="Cianciotto N.P."/>
        </authorList>
    </citation>
    <scope>NUCLEOTIDE SEQUENCE [LARGE SCALE GENOMIC DNA]</scope>
    <source>
        <strain evidence="2 3">H63</strain>
    </source>
</reference>
<keyword evidence="1" id="KW-0812">Transmembrane</keyword>
<dbReference type="RefSeq" id="WP_275087819.1">
    <property type="nucleotide sequence ID" value="NZ_CP119078.1"/>
</dbReference>
<dbReference type="Proteomes" id="UP001222087">
    <property type="component" value="Chromosome"/>
</dbReference>
<sequence>MEILISFYLIGFLVHLYRTYVTLIGFRNMKQTLSVDMFKERPELMRYLAFKVVFWPYYFVTEKSPLERISETFFKHYGDQGCRYYGTRGITNFFNDLTKGKKRYQHYKIQHFVWKLDSPLYPKDNSDVKVGYAEIILAVHKDHCLFQMVLTDKPFRSRGKISRYMLDGCEKLSHAEVSNRLKTINVEEFEKFRFPGIKEI</sequence>
<evidence type="ECO:0000313" key="3">
    <source>
        <dbReference type="Proteomes" id="UP001222087"/>
    </source>
</evidence>
<keyword evidence="1" id="KW-1133">Transmembrane helix</keyword>
<proteinExistence type="predicted"/>
<organism evidence="2 3">
    <name type="scientific">Legionella cardiaca</name>
    <dbReference type="NCBI Taxonomy" id="1071983"/>
    <lineage>
        <taxon>Bacteria</taxon>
        <taxon>Pseudomonadati</taxon>
        <taxon>Pseudomonadota</taxon>
        <taxon>Gammaproteobacteria</taxon>
        <taxon>Legionellales</taxon>
        <taxon>Legionellaceae</taxon>
        <taxon>Legionella</taxon>
    </lineage>
</organism>
<feature type="transmembrane region" description="Helical" evidence="1">
    <location>
        <begin position="6"/>
        <end position="23"/>
    </location>
</feature>
<keyword evidence="1" id="KW-0472">Membrane</keyword>